<dbReference type="InterPro" id="IPR006913">
    <property type="entry name" value="CENP-V/GFA"/>
</dbReference>
<proteinExistence type="inferred from homology"/>
<dbReference type="OrthoDB" id="5422068at2759"/>
<evidence type="ECO:0000256" key="4">
    <source>
        <dbReference type="ARBA" id="ARBA00023239"/>
    </source>
</evidence>
<accession>A0A9P4PK95</accession>
<keyword evidence="4" id="KW-0456">Lyase</keyword>
<dbReference type="PANTHER" id="PTHR33337:SF31">
    <property type="entry name" value="DUF636 DOMAIN PROTEIN (AFU_ORTHOLOGUE AFUA_2G12650)"/>
    <property type="match status" value="1"/>
</dbReference>
<feature type="non-terminal residue" evidence="6">
    <location>
        <position position="334"/>
    </location>
</feature>
<dbReference type="Gene3D" id="3.90.1590.10">
    <property type="entry name" value="glutathione-dependent formaldehyde- activating enzyme (gfa)"/>
    <property type="match status" value="2"/>
</dbReference>
<protein>
    <recommendedName>
        <fullName evidence="5">CENP-V/GFA domain-containing protein</fullName>
    </recommendedName>
</protein>
<reference evidence="6" key="1">
    <citation type="journal article" date="2020" name="Stud. Mycol.">
        <title>101 Dothideomycetes genomes: a test case for predicting lifestyles and emergence of pathogens.</title>
        <authorList>
            <person name="Haridas S."/>
            <person name="Albert R."/>
            <person name="Binder M."/>
            <person name="Bloem J."/>
            <person name="Labutti K."/>
            <person name="Salamov A."/>
            <person name="Andreopoulos B."/>
            <person name="Baker S."/>
            <person name="Barry K."/>
            <person name="Bills G."/>
            <person name="Bluhm B."/>
            <person name="Cannon C."/>
            <person name="Castanera R."/>
            <person name="Culley D."/>
            <person name="Daum C."/>
            <person name="Ezra D."/>
            <person name="Gonzalez J."/>
            <person name="Henrissat B."/>
            <person name="Kuo A."/>
            <person name="Liang C."/>
            <person name="Lipzen A."/>
            <person name="Lutzoni F."/>
            <person name="Magnuson J."/>
            <person name="Mondo S."/>
            <person name="Nolan M."/>
            <person name="Ohm R."/>
            <person name="Pangilinan J."/>
            <person name="Park H.-J."/>
            <person name="Ramirez L."/>
            <person name="Alfaro M."/>
            <person name="Sun H."/>
            <person name="Tritt A."/>
            <person name="Yoshinaga Y."/>
            <person name="Zwiers L.-H."/>
            <person name="Turgeon B."/>
            <person name="Goodwin S."/>
            <person name="Spatafora J."/>
            <person name="Crous P."/>
            <person name="Grigoriev I."/>
        </authorList>
    </citation>
    <scope>NUCLEOTIDE SEQUENCE</scope>
    <source>
        <strain evidence="6">CBS 690.94</strain>
    </source>
</reference>
<dbReference type="GO" id="GO:0046872">
    <property type="term" value="F:metal ion binding"/>
    <property type="evidence" value="ECO:0007669"/>
    <property type="project" value="UniProtKB-KW"/>
</dbReference>
<keyword evidence="3" id="KW-0862">Zinc</keyword>
<evidence type="ECO:0000313" key="7">
    <source>
        <dbReference type="Proteomes" id="UP000799764"/>
    </source>
</evidence>
<evidence type="ECO:0000313" key="6">
    <source>
        <dbReference type="EMBL" id="KAF2444479.1"/>
    </source>
</evidence>
<keyword evidence="2" id="KW-0479">Metal-binding</keyword>
<dbReference type="SUPFAM" id="SSF51316">
    <property type="entry name" value="Mss4-like"/>
    <property type="match status" value="2"/>
</dbReference>
<dbReference type="GO" id="GO:0016846">
    <property type="term" value="F:carbon-sulfur lyase activity"/>
    <property type="evidence" value="ECO:0007669"/>
    <property type="project" value="InterPro"/>
</dbReference>
<evidence type="ECO:0000256" key="3">
    <source>
        <dbReference type="ARBA" id="ARBA00022833"/>
    </source>
</evidence>
<feature type="domain" description="CENP-V/GFA" evidence="5">
    <location>
        <begin position="16"/>
        <end position="120"/>
    </location>
</feature>
<sequence>MSNNNIQDAMADQKTFKALCHCKSSQLSFTVPTSSLPLPAYFCHCSICRRTHGTLCTIHAKIPPPKVDLNTFTAYNSTPTVQKLFCSTCGAHMLDNAHEEDGEAWFVEISMVDADESTWNFESHHFLENTKDGGLSTWLPEIGGKALRMWKRGSPSESEFVQPPKLTANPSTQGGKLKAHCHCGGVEFHISPPRGDELHKDSPDNMTPKDKTKWYALVDACNSCRLISGCAVIGWAFPEKSHITLADGSPYRPLFGTLKAYKSSMDVDRTFCDTCGAVVTYTCGDRPNFVDVAVGLLDAESGVRAEEWLEWRTHRMSYEEDCIWVDFKNSMKMG</sequence>
<comment type="caution">
    <text evidence="6">The sequence shown here is derived from an EMBL/GenBank/DDBJ whole genome shotgun (WGS) entry which is preliminary data.</text>
</comment>
<evidence type="ECO:0000256" key="1">
    <source>
        <dbReference type="ARBA" id="ARBA00005495"/>
    </source>
</evidence>
<evidence type="ECO:0000259" key="5">
    <source>
        <dbReference type="PROSITE" id="PS51891"/>
    </source>
</evidence>
<name>A0A9P4PK95_9PLEO</name>
<dbReference type="Pfam" id="PF04828">
    <property type="entry name" value="GFA"/>
    <property type="match status" value="2"/>
</dbReference>
<dbReference type="PANTHER" id="PTHR33337">
    <property type="entry name" value="GFA DOMAIN-CONTAINING PROTEIN"/>
    <property type="match status" value="1"/>
</dbReference>
<comment type="similarity">
    <text evidence="1">Belongs to the Gfa family.</text>
</comment>
<dbReference type="EMBL" id="MU001501">
    <property type="protein sequence ID" value="KAF2444479.1"/>
    <property type="molecule type" value="Genomic_DNA"/>
</dbReference>
<dbReference type="InterPro" id="IPR011057">
    <property type="entry name" value="Mss4-like_sf"/>
</dbReference>
<dbReference type="Proteomes" id="UP000799764">
    <property type="component" value="Unassembled WGS sequence"/>
</dbReference>
<gene>
    <name evidence="6" type="ORF">P171DRAFT_389262</name>
</gene>
<dbReference type="PROSITE" id="PS51891">
    <property type="entry name" value="CENP_V_GFA"/>
    <property type="match status" value="1"/>
</dbReference>
<keyword evidence="7" id="KW-1185">Reference proteome</keyword>
<organism evidence="6 7">
    <name type="scientific">Karstenula rhodostoma CBS 690.94</name>
    <dbReference type="NCBI Taxonomy" id="1392251"/>
    <lineage>
        <taxon>Eukaryota</taxon>
        <taxon>Fungi</taxon>
        <taxon>Dikarya</taxon>
        <taxon>Ascomycota</taxon>
        <taxon>Pezizomycotina</taxon>
        <taxon>Dothideomycetes</taxon>
        <taxon>Pleosporomycetidae</taxon>
        <taxon>Pleosporales</taxon>
        <taxon>Massarineae</taxon>
        <taxon>Didymosphaeriaceae</taxon>
        <taxon>Karstenula</taxon>
    </lineage>
</organism>
<evidence type="ECO:0000256" key="2">
    <source>
        <dbReference type="ARBA" id="ARBA00022723"/>
    </source>
</evidence>
<dbReference type="AlphaFoldDB" id="A0A9P4PK95"/>